<dbReference type="Proteomes" id="UP001189429">
    <property type="component" value="Unassembled WGS sequence"/>
</dbReference>
<dbReference type="PANTHER" id="PTHR14614">
    <property type="entry name" value="HEPATOCELLULAR CARCINOMA-ASSOCIATED ANTIGEN"/>
    <property type="match status" value="1"/>
</dbReference>
<protein>
    <recommendedName>
        <fullName evidence="3">protein-histidine N-methyltransferase</fullName>
        <ecNumber evidence="3">2.1.1.85</ecNumber>
    </recommendedName>
</protein>
<evidence type="ECO:0000256" key="5">
    <source>
        <dbReference type="ARBA" id="ARBA00022603"/>
    </source>
</evidence>
<dbReference type="EC" id="2.1.1.85" evidence="3"/>
<dbReference type="SUPFAM" id="SSF53335">
    <property type="entry name" value="S-adenosyl-L-methionine-dependent methyltransferases"/>
    <property type="match status" value="1"/>
</dbReference>
<gene>
    <name evidence="11" type="ORF">PCOR1329_LOCUS70099</name>
</gene>
<evidence type="ECO:0000256" key="10">
    <source>
        <dbReference type="SAM" id="MobiDB-lite"/>
    </source>
</evidence>
<evidence type="ECO:0000313" key="11">
    <source>
        <dbReference type="EMBL" id="CAK0889608.1"/>
    </source>
</evidence>
<evidence type="ECO:0000256" key="3">
    <source>
        <dbReference type="ARBA" id="ARBA00012533"/>
    </source>
</evidence>
<evidence type="ECO:0000256" key="1">
    <source>
        <dbReference type="ARBA" id="ARBA00004123"/>
    </source>
</evidence>
<comment type="similarity">
    <text evidence="9">Belongs to the methyltransferase superfamily. METTL18 family.</text>
</comment>
<dbReference type="InterPro" id="IPR019410">
    <property type="entry name" value="Methyltransf_16"/>
</dbReference>
<evidence type="ECO:0000256" key="8">
    <source>
        <dbReference type="ARBA" id="ARBA00023242"/>
    </source>
</evidence>
<feature type="region of interest" description="Disordered" evidence="10">
    <location>
        <begin position="1"/>
        <end position="84"/>
    </location>
</feature>
<comment type="caution">
    <text evidence="11">The sequence shown here is derived from an EMBL/GenBank/DDBJ whole genome shotgun (WGS) entry which is preliminary data.</text>
</comment>
<dbReference type="Pfam" id="PF10294">
    <property type="entry name" value="Methyltransf_16"/>
    <property type="match status" value="1"/>
</dbReference>
<dbReference type="Gene3D" id="3.40.50.150">
    <property type="entry name" value="Vaccinia Virus protein VP39"/>
    <property type="match status" value="1"/>
</dbReference>
<proteinExistence type="inferred from homology"/>
<evidence type="ECO:0000256" key="9">
    <source>
        <dbReference type="ARBA" id="ARBA00038126"/>
    </source>
</evidence>
<keyword evidence="8" id="KW-0539">Nucleus</keyword>
<evidence type="ECO:0000256" key="7">
    <source>
        <dbReference type="ARBA" id="ARBA00022691"/>
    </source>
</evidence>
<comment type="subcellular location">
    <subcellularLocation>
        <location evidence="2">Cytoplasm</location>
    </subcellularLocation>
    <subcellularLocation>
        <location evidence="1">Nucleus</location>
    </subcellularLocation>
</comment>
<reference evidence="11" key="1">
    <citation type="submission" date="2023-10" db="EMBL/GenBank/DDBJ databases">
        <authorList>
            <person name="Chen Y."/>
            <person name="Shah S."/>
            <person name="Dougan E. K."/>
            <person name="Thang M."/>
            <person name="Chan C."/>
        </authorList>
    </citation>
    <scope>NUCLEOTIDE SEQUENCE [LARGE SCALE GENOMIC DNA]</scope>
</reference>
<keyword evidence="4" id="KW-0963">Cytoplasm</keyword>
<sequence length="336" mass="34705">MHSAAASGPGSPEITGPLAAGARQRSRSARGQERATGPVQRPESDQGGQGAVGVGAAARPPTVPARPLLGPEGRPRCPTDHGRLRSIPFRTAAGDAIEVRVVIRRSSAEDDARLEGRAGVDLASGIKVWEGGLDLAEALAALPREAAGHLRGGRALELGAGHGVPGIVASMHLGMKVDFHDHSAEVLEQVTAANAAASGLGEATSPPEDPPRLLSGDWRELLREVSQGAYDVVLAAEAIYRTDMYDDLAALLERCLTPTGVAWFAGKRLYFGCGGGTASFGAFMRARGGFTVDTAQVIEDGRSNLREILKISRTRSDACAGAKAAVEPAGGGQLSS</sequence>
<organism evidence="11 12">
    <name type="scientific">Prorocentrum cordatum</name>
    <dbReference type="NCBI Taxonomy" id="2364126"/>
    <lineage>
        <taxon>Eukaryota</taxon>
        <taxon>Sar</taxon>
        <taxon>Alveolata</taxon>
        <taxon>Dinophyceae</taxon>
        <taxon>Prorocentrales</taxon>
        <taxon>Prorocentraceae</taxon>
        <taxon>Prorocentrum</taxon>
    </lineage>
</organism>
<dbReference type="PANTHER" id="PTHR14614:SF39">
    <property type="entry name" value="HISTIDINE PROTEIN METHYLTRANSFERASE 1 HOMOLOG"/>
    <property type="match status" value="1"/>
</dbReference>
<dbReference type="EMBL" id="CAUYUJ010019239">
    <property type="protein sequence ID" value="CAK0889608.1"/>
    <property type="molecule type" value="Genomic_DNA"/>
</dbReference>
<evidence type="ECO:0000256" key="4">
    <source>
        <dbReference type="ARBA" id="ARBA00022490"/>
    </source>
</evidence>
<evidence type="ECO:0000313" key="12">
    <source>
        <dbReference type="Proteomes" id="UP001189429"/>
    </source>
</evidence>
<feature type="compositionally biased region" description="Basic and acidic residues" evidence="10">
    <location>
        <begin position="73"/>
        <end position="83"/>
    </location>
</feature>
<keyword evidence="6" id="KW-0808">Transferase</keyword>
<evidence type="ECO:0000256" key="2">
    <source>
        <dbReference type="ARBA" id="ARBA00004496"/>
    </source>
</evidence>
<keyword evidence="5" id="KW-0489">Methyltransferase</keyword>
<keyword evidence="12" id="KW-1185">Reference proteome</keyword>
<name>A0ABN9WVF6_9DINO</name>
<evidence type="ECO:0000256" key="6">
    <source>
        <dbReference type="ARBA" id="ARBA00022679"/>
    </source>
</evidence>
<accession>A0ABN9WVF6</accession>
<keyword evidence="7" id="KW-0949">S-adenosyl-L-methionine</keyword>
<dbReference type="InterPro" id="IPR029063">
    <property type="entry name" value="SAM-dependent_MTases_sf"/>
</dbReference>